<dbReference type="CDD" id="cd10550">
    <property type="entry name" value="DMSOR_beta_like"/>
    <property type="match status" value="1"/>
</dbReference>
<dbReference type="Gene3D" id="3.30.70.20">
    <property type="match status" value="1"/>
</dbReference>
<dbReference type="InterPro" id="IPR017896">
    <property type="entry name" value="4Fe4S_Fe-S-bd"/>
</dbReference>
<feature type="domain" description="4Fe-4S ferredoxin-type" evidence="7">
    <location>
        <begin position="47"/>
        <end position="78"/>
    </location>
</feature>
<dbReference type="PROSITE" id="PS51379">
    <property type="entry name" value="4FE4S_FER_2"/>
    <property type="match status" value="3"/>
</dbReference>
<dbReference type="EMBL" id="LAZR01067848">
    <property type="protein sequence ID" value="KKK50780.1"/>
    <property type="molecule type" value="Genomic_DNA"/>
</dbReference>
<organism evidence="8">
    <name type="scientific">marine sediment metagenome</name>
    <dbReference type="NCBI Taxonomy" id="412755"/>
    <lineage>
        <taxon>unclassified sequences</taxon>
        <taxon>metagenomes</taxon>
        <taxon>ecological metagenomes</taxon>
    </lineage>
</organism>
<evidence type="ECO:0000256" key="5">
    <source>
        <dbReference type="ARBA" id="ARBA00023004"/>
    </source>
</evidence>
<dbReference type="InterPro" id="IPR050294">
    <property type="entry name" value="RnfB_subfamily"/>
</dbReference>
<dbReference type="SUPFAM" id="SSF54862">
    <property type="entry name" value="4Fe-4S ferredoxins"/>
    <property type="match status" value="1"/>
</dbReference>
<dbReference type="Pfam" id="PF13247">
    <property type="entry name" value="Fer4_11"/>
    <property type="match status" value="1"/>
</dbReference>
<keyword evidence="6" id="KW-0411">Iron-sulfur</keyword>
<name>A0A0F8WQZ6_9ZZZZ</name>
<reference evidence="8" key="1">
    <citation type="journal article" date="2015" name="Nature">
        <title>Complex archaea that bridge the gap between prokaryotes and eukaryotes.</title>
        <authorList>
            <person name="Spang A."/>
            <person name="Saw J.H."/>
            <person name="Jorgensen S.L."/>
            <person name="Zaremba-Niedzwiedzka K."/>
            <person name="Martijn J."/>
            <person name="Lind A.E."/>
            <person name="van Eijk R."/>
            <person name="Schleper C."/>
            <person name="Guy L."/>
            <person name="Ettema T.J."/>
        </authorList>
    </citation>
    <scope>NUCLEOTIDE SEQUENCE</scope>
</reference>
<accession>A0A0F8WQZ6</accession>
<dbReference type="GO" id="GO:0051539">
    <property type="term" value="F:4 iron, 4 sulfur cluster binding"/>
    <property type="evidence" value="ECO:0007669"/>
    <property type="project" value="UniProtKB-KW"/>
</dbReference>
<keyword evidence="1" id="KW-0813">Transport</keyword>
<keyword evidence="3" id="KW-0479">Metal-binding</keyword>
<evidence type="ECO:0000313" key="8">
    <source>
        <dbReference type="EMBL" id="KKK50780.1"/>
    </source>
</evidence>
<evidence type="ECO:0000256" key="3">
    <source>
        <dbReference type="ARBA" id="ARBA00022723"/>
    </source>
</evidence>
<dbReference type="GO" id="GO:0046872">
    <property type="term" value="F:metal ion binding"/>
    <property type="evidence" value="ECO:0007669"/>
    <property type="project" value="UniProtKB-KW"/>
</dbReference>
<dbReference type="PANTHER" id="PTHR42859">
    <property type="entry name" value="OXIDOREDUCTASE"/>
    <property type="match status" value="1"/>
</dbReference>
<dbReference type="PROSITE" id="PS00198">
    <property type="entry name" value="4FE4S_FER_1"/>
    <property type="match status" value="1"/>
</dbReference>
<dbReference type="PANTHER" id="PTHR42859:SF10">
    <property type="entry name" value="DIMETHYLSULFOXIDE REDUCTASE CHAIN B"/>
    <property type="match status" value="1"/>
</dbReference>
<keyword evidence="5" id="KW-0408">Iron</keyword>
<feature type="non-terminal residue" evidence="8">
    <location>
        <position position="127"/>
    </location>
</feature>
<sequence>MPYRKIYTKNPESCTGCRICEMVCSLKWEKCGVNPKLSRIRVIGFPDKGVIVPRVCRLCRNPSCVTSCPKEALSQDTDSGVIIVDEDRCVGCDLCVEACEFGGIYSHPDKKTVIICDLCGGEPLCVK</sequence>
<keyword evidence="4" id="KW-0249">Electron transport</keyword>
<keyword evidence="2" id="KW-0004">4Fe-4S</keyword>
<dbReference type="InterPro" id="IPR017900">
    <property type="entry name" value="4Fe4S_Fe_S_CS"/>
</dbReference>
<proteinExistence type="predicted"/>
<protein>
    <recommendedName>
        <fullName evidence="7">4Fe-4S ferredoxin-type domain-containing protein</fullName>
    </recommendedName>
</protein>
<dbReference type="AlphaFoldDB" id="A0A0F8WQZ6"/>
<evidence type="ECO:0000256" key="6">
    <source>
        <dbReference type="ARBA" id="ARBA00023014"/>
    </source>
</evidence>
<evidence type="ECO:0000256" key="1">
    <source>
        <dbReference type="ARBA" id="ARBA00022448"/>
    </source>
</evidence>
<feature type="domain" description="4Fe-4S ferredoxin-type" evidence="7">
    <location>
        <begin position="5"/>
        <end position="24"/>
    </location>
</feature>
<gene>
    <name evidence="8" type="ORF">LCGC14_3121590</name>
</gene>
<comment type="caution">
    <text evidence="8">The sequence shown here is derived from an EMBL/GenBank/DDBJ whole genome shotgun (WGS) entry which is preliminary data.</text>
</comment>
<evidence type="ECO:0000256" key="2">
    <source>
        <dbReference type="ARBA" id="ARBA00022485"/>
    </source>
</evidence>
<feature type="domain" description="4Fe-4S ferredoxin-type" evidence="7">
    <location>
        <begin position="80"/>
        <end position="109"/>
    </location>
</feature>
<evidence type="ECO:0000259" key="7">
    <source>
        <dbReference type="PROSITE" id="PS51379"/>
    </source>
</evidence>
<evidence type="ECO:0000256" key="4">
    <source>
        <dbReference type="ARBA" id="ARBA00022982"/>
    </source>
</evidence>